<dbReference type="Proteomes" id="UP000831537">
    <property type="component" value="Chromosome"/>
</dbReference>
<feature type="domain" description="Na+/H+ antiporter MnhB subunit-related protein" evidence="8">
    <location>
        <begin position="8"/>
        <end position="132"/>
    </location>
</feature>
<evidence type="ECO:0000256" key="3">
    <source>
        <dbReference type="ARBA" id="ARBA00022475"/>
    </source>
</evidence>
<evidence type="ECO:0000259" key="8">
    <source>
        <dbReference type="Pfam" id="PF04039"/>
    </source>
</evidence>
<keyword evidence="3" id="KW-1003">Cell membrane</keyword>
<feature type="transmembrane region" description="Helical" evidence="7">
    <location>
        <begin position="110"/>
        <end position="137"/>
    </location>
</feature>
<sequence length="141" mass="15281">MAEKNDLIFRTMTVLISFILFGFAVNLFLAGHNAPGGGFLGGLMTSAAIVLMYMAYGERAVNKVLPFNYRTVLAIGLIIAIATAVGSFLFGEPFLSQTFGYFHFPIFGEMELATALFFDLGVYLTVIGVAMTIVLTISSDR</sequence>
<organism evidence="9 10">
    <name type="scientific">Gracilibacillus salinarum</name>
    <dbReference type="NCBI Taxonomy" id="2932255"/>
    <lineage>
        <taxon>Bacteria</taxon>
        <taxon>Bacillati</taxon>
        <taxon>Bacillota</taxon>
        <taxon>Bacilli</taxon>
        <taxon>Bacillales</taxon>
        <taxon>Bacillaceae</taxon>
        <taxon>Gracilibacillus</taxon>
    </lineage>
</organism>
<feature type="transmembrane region" description="Helical" evidence="7">
    <location>
        <begin position="7"/>
        <end position="30"/>
    </location>
</feature>
<dbReference type="NCBIfam" id="NF009223">
    <property type="entry name" value="PRK12573.1"/>
    <property type="match status" value="1"/>
</dbReference>
<keyword evidence="6 7" id="KW-0472">Membrane</keyword>
<accession>A0ABY4GQZ7</accession>
<name>A0ABY4GQZ7_9BACI</name>
<dbReference type="Pfam" id="PF04039">
    <property type="entry name" value="MnhB"/>
    <property type="match status" value="1"/>
</dbReference>
<keyword evidence="5 7" id="KW-1133">Transmembrane helix</keyword>
<evidence type="ECO:0000256" key="6">
    <source>
        <dbReference type="ARBA" id="ARBA00023136"/>
    </source>
</evidence>
<evidence type="ECO:0000256" key="4">
    <source>
        <dbReference type="ARBA" id="ARBA00022692"/>
    </source>
</evidence>
<evidence type="ECO:0000256" key="2">
    <source>
        <dbReference type="ARBA" id="ARBA00009425"/>
    </source>
</evidence>
<feature type="transmembrane region" description="Helical" evidence="7">
    <location>
        <begin position="67"/>
        <end position="90"/>
    </location>
</feature>
<proteinExistence type="inferred from homology"/>
<dbReference type="RefSeq" id="WP_244745878.1">
    <property type="nucleotide sequence ID" value="NZ_CP095071.1"/>
</dbReference>
<comment type="subcellular location">
    <subcellularLocation>
        <location evidence="1">Cell membrane</location>
        <topology evidence="1">Multi-pass membrane protein</topology>
    </subcellularLocation>
</comment>
<evidence type="ECO:0000256" key="7">
    <source>
        <dbReference type="SAM" id="Phobius"/>
    </source>
</evidence>
<dbReference type="PANTHER" id="PTHR33932">
    <property type="entry name" value="NA(+)/H(+) ANTIPORTER SUBUNIT B"/>
    <property type="match status" value="1"/>
</dbReference>
<evidence type="ECO:0000313" key="9">
    <source>
        <dbReference type="EMBL" id="UOQ85717.1"/>
    </source>
</evidence>
<protein>
    <submittedName>
        <fullName evidence="9">Na(+)/H(+) antiporter subunit B</fullName>
    </submittedName>
</protein>
<dbReference type="PANTHER" id="PTHR33932:SF4">
    <property type="entry name" value="NA(+)_H(+) ANTIPORTER SUBUNIT B"/>
    <property type="match status" value="1"/>
</dbReference>
<dbReference type="InterPro" id="IPR050622">
    <property type="entry name" value="CPA3_antiporter_subunitB"/>
</dbReference>
<keyword evidence="4 7" id="KW-0812">Transmembrane</keyword>
<evidence type="ECO:0000256" key="5">
    <source>
        <dbReference type="ARBA" id="ARBA00022989"/>
    </source>
</evidence>
<comment type="similarity">
    <text evidence="2">Belongs to the CPA3 antiporters (TC 2.A.63) subunit B family.</text>
</comment>
<evidence type="ECO:0000313" key="10">
    <source>
        <dbReference type="Proteomes" id="UP000831537"/>
    </source>
</evidence>
<gene>
    <name evidence="9" type="ORF">MUN87_02075</name>
</gene>
<feature type="transmembrane region" description="Helical" evidence="7">
    <location>
        <begin position="36"/>
        <end position="55"/>
    </location>
</feature>
<dbReference type="EMBL" id="CP095071">
    <property type="protein sequence ID" value="UOQ85717.1"/>
    <property type="molecule type" value="Genomic_DNA"/>
</dbReference>
<reference evidence="9 10" key="1">
    <citation type="submission" date="2022-04" db="EMBL/GenBank/DDBJ databases">
        <title>Gracilibacillus sp. isolated from saltern.</title>
        <authorList>
            <person name="Won M."/>
            <person name="Lee C.-M."/>
            <person name="Woen H.-Y."/>
            <person name="Kwon S.-W."/>
        </authorList>
    </citation>
    <scope>NUCLEOTIDE SEQUENCE [LARGE SCALE GENOMIC DNA]</scope>
    <source>
        <strain evidence="9 10">SSPM10-3</strain>
    </source>
</reference>
<evidence type="ECO:0000256" key="1">
    <source>
        <dbReference type="ARBA" id="ARBA00004651"/>
    </source>
</evidence>
<dbReference type="InterPro" id="IPR007182">
    <property type="entry name" value="MnhB"/>
</dbReference>
<keyword evidence="10" id="KW-1185">Reference proteome</keyword>